<accession>A0A7X0MXB0</accession>
<reference evidence="2 3" key="1">
    <citation type="submission" date="2020-08" db="EMBL/GenBank/DDBJ databases">
        <title>Genomic Encyclopedia of Type Strains, Phase IV (KMG-IV): sequencing the most valuable type-strain genomes for metagenomic binning, comparative biology and taxonomic classification.</title>
        <authorList>
            <person name="Goeker M."/>
        </authorList>
    </citation>
    <scope>NUCLEOTIDE SEQUENCE [LARGE SCALE GENOMIC DNA]</scope>
    <source>
        <strain evidence="2 3">DSM 22368</strain>
    </source>
</reference>
<proteinExistence type="predicted"/>
<dbReference type="RefSeq" id="WP_166848272.1">
    <property type="nucleotide sequence ID" value="NZ_JAAONY010000003.1"/>
</dbReference>
<dbReference type="GO" id="GO:0004534">
    <property type="term" value="F:5'-3' RNA exonuclease activity"/>
    <property type="evidence" value="ECO:0007669"/>
    <property type="project" value="TreeGrafter"/>
</dbReference>
<dbReference type="InterPro" id="IPR003141">
    <property type="entry name" value="Pol/His_phosphatase_N"/>
</dbReference>
<dbReference type="Pfam" id="PF02811">
    <property type="entry name" value="PHP"/>
    <property type="match status" value="1"/>
</dbReference>
<dbReference type="Gene3D" id="3.20.20.140">
    <property type="entry name" value="Metal-dependent hydrolases"/>
    <property type="match status" value="1"/>
</dbReference>
<evidence type="ECO:0000313" key="2">
    <source>
        <dbReference type="EMBL" id="MBB6523293.1"/>
    </source>
</evidence>
<dbReference type="AlphaFoldDB" id="A0A7X0MXB0"/>
<dbReference type="PANTHER" id="PTHR42924:SF3">
    <property type="entry name" value="POLYMERASE_HISTIDINOL PHOSPHATASE N-TERMINAL DOMAIN-CONTAINING PROTEIN"/>
    <property type="match status" value="1"/>
</dbReference>
<dbReference type="CDD" id="cd07438">
    <property type="entry name" value="PHP_HisPPase_AMP"/>
    <property type="match status" value="1"/>
</dbReference>
<dbReference type="SUPFAM" id="SSF89550">
    <property type="entry name" value="PHP domain-like"/>
    <property type="match status" value="1"/>
</dbReference>
<dbReference type="InterPro" id="IPR052018">
    <property type="entry name" value="PHP_domain"/>
</dbReference>
<dbReference type="InParanoid" id="A0A7X0MXB0"/>
<comment type="caution">
    <text evidence="2">The sequence shown here is derived from an EMBL/GenBank/DDBJ whole genome shotgun (WGS) entry which is preliminary data.</text>
</comment>
<dbReference type="FunCoup" id="A0A7X0MXB0">
    <property type="interactions" value="230"/>
</dbReference>
<dbReference type="EMBL" id="JACHHT010000003">
    <property type="protein sequence ID" value="MBB6523293.1"/>
    <property type="molecule type" value="Genomic_DNA"/>
</dbReference>
<dbReference type="GO" id="GO:0035312">
    <property type="term" value="F:5'-3' DNA exonuclease activity"/>
    <property type="evidence" value="ECO:0007669"/>
    <property type="project" value="TreeGrafter"/>
</dbReference>
<gene>
    <name evidence="2" type="ORF">HNR48_003595</name>
</gene>
<dbReference type="SMART" id="SM00481">
    <property type="entry name" value="POLIIIAc"/>
    <property type="match status" value="1"/>
</dbReference>
<evidence type="ECO:0000259" key="1">
    <source>
        <dbReference type="SMART" id="SM00481"/>
    </source>
</evidence>
<dbReference type="PANTHER" id="PTHR42924">
    <property type="entry name" value="EXONUCLEASE"/>
    <property type="match status" value="1"/>
</dbReference>
<keyword evidence="3" id="KW-1185">Reference proteome</keyword>
<name>A0A7X0MXB0_9GAMM</name>
<dbReference type="InterPro" id="IPR016195">
    <property type="entry name" value="Pol/histidinol_Pase-like"/>
</dbReference>
<evidence type="ECO:0000313" key="3">
    <source>
        <dbReference type="Proteomes" id="UP000528457"/>
    </source>
</evidence>
<dbReference type="InterPro" id="IPR004013">
    <property type="entry name" value="PHP_dom"/>
</dbReference>
<feature type="domain" description="Polymerase/histidinol phosphatase N-terminal" evidence="1">
    <location>
        <begin position="5"/>
        <end position="70"/>
    </location>
</feature>
<dbReference type="Proteomes" id="UP000528457">
    <property type="component" value="Unassembled WGS sequence"/>
</dbReference>
<sequence length="278" mass="30598">MTKIYDLHCHSDYSDGILSPSELVSRAHAQSVNVLALTDHDTLSGIHEARLAARDCGLDLITGIEFSCQWNGRGVHIVGLNVDDENAALLAAVEDQRQRRQQRSETIAQRLHKAGVEGSLAWVQAKAGKGTIGRPHFAQFLLERGHVKSINQAFKKYLGAGKPGDVKNVWPEVAEAVAWIKAAGGTAVLAHPDKYKLTRTKLRELCADFKEAGGEAIEVLSGKQDANVTRNIMLLAEEFEFLGSLGSDFHQPNQPWQELACCGYLPEGIEPVWQQWCH</sequence>
<protein>
    <recommendedName>
        <fullName evidence="1">Polymerase/histidinol phosphatase N-terminal domain-containing protein</fullName>
    </recommendedName>
</protein>
<organism evidence="2 3">
    <name type="scientific">Pseudoteredinibacter isoporae</name>
    <dbReference type="NCBI Taxonomy" id="570281"/>
    <lineage>
        <taxon>Bacteria</taxon>
        <taxon>Pseudomonadati</taxon>
        <taxon>Pseudomonadota</taxon>
        <taxon>Gammaproteobacteria</taxon>
        <taxon>Cellvibrionales</taxon>
        <taxon>Cellvibrionaceae</taxon>
        <taxon>Pseudoteredinibacter</taxon>
    </lineage>
</organism>
<dbReference type="Gene3D" id="1.10.150.650">
    <property type="match status" value="1"/>
</dbReference>